<evidence type="ECO:0000313" key="1">
    <source>
        <dbReference type="EMBL" id="EHA26132.1"/>
    </source>
</evidence>
<name>G3XQJ0_ASPNA</name>
<dbReference type="VEuPathDB" id="FungiDB:ASPNIDRAFT2_36438"/>
<protein>
    <submittedName>
        <fullName evidence="1">Uncharacterized protein</fullName>
    </submittedName>
</protein>
<sequence>MQLQPSMAHEVMFPVGMLHMTYSQSTSSEGNVALEAATKSTRILEDMLSQDLVQHGSLHFLQPQRITHIFSALCIHTIHFGRVGGTSKKLAEHRAKLCLLGLKELQKLGDLENWVLGSSLTAWMIVQRKISASSIMNYRDLLFPARLQKDHRFPIRWPFPSLTVL</sequence>
<organism evidence="1 2">
    <name type="scientific">Aspergillus niger (strain ATCC 1015 / CBS 113.46 / FGSC A1144 / LSHB Ac4 / NCTC 3858a / NRRL 328 / USDA 3528.7)</name>
    <dbReference type="NCBI Taxonomy" id="380704"/>
    <lineage>
        <taxon>Eukaryota</taxon>
        <taxon>Fungi</taxon>
        <taxon>Dikarya</taxon>
        <taxon>Ascomycota</taxon>
        <taxon>Pezizomycotina</taxon>
        <taxon>Eurotiomycetes</taxon>
        <taxon>Eurotiomycetidae</taxon>
        <taxon>Eurotiales</taxon>
        <taxon>Aspergillaceae</taxon>
        <taxon>Aspergillus</taxon>
        <taxon>Aspergillus subgen. Circumdati</taxon>
    </lineage>
</organism>
<comment type="caution">
    <text evidence="1">The sequence shown here is derived from an EMBL/GenBank/DDBJ whole genome shotgun (WGS) entry which is preliminary data.</text>
</comment>
<dbReference type="STRING" id="380704.G3XQJ0"/>
<gene>
    <name evidence="1" type="ORF">ASPNIDRAFT_36438</name>
</gene>
<dbReference type="Proteomes" id="UP000009038">
    <property type="component" value="Unassembled WGS sequence"/>
</dbReference>
<proteinExistence type="predicted"/>
<accession>G3XQJ0</accession>
<evidence type="ECO:0000313" key="2">
    <source>
        <dbReference type="Proteomes" id="UP000009038"/>
    </source>
</evidence>
<reference evidence="1 2" key="1">
    <citation type="journal article" date="2011" name="Genome Res.">
        <title>Comparative genomics of citric-acid-producing Aspergillus niger ATCC 1015 versus enzyme-producing CBS 513.88.</title>
        <authorList>
            <person name="Andersen M.R."/>
            <person name="Salazar M.P."/>
            <person name="Schaap P.J."/>
            <person name="van de Vondervoort P.J."/>
            <person name="Culley D."/>
            <person name="Thykaer J."/>
            <person name="Frisvad J.C."/>
            <person name="Nielsen K.F."/>
            <person name="Albang R."/>
            <person name="Albermann K."/>
            <person name="Berka R.M."/>
            <person name="Braus G.H."/>
            <person name="Braus-Stromeyer S.A."/>
            <person name="Corrochano L.M."/>
            <person name="Dai Z."/>
            <person name="van Dijck P.W."/>
            <person name="Hofmann G."/>
            <person name="Lasure L.L."/>
            <person name="Magnuson J.K."/>
            <person name="Menke H."/>
            <person name="Meijer M."/>
            <person name="Meijer S.L."/>
            <person name="Nielsen J.B."/>
            <person name="Nielsen M.L."/>
            <person name="van Ooyen A.J."/>
            <person name="Pel H.J."/>
            <person name="Poulsen L."/>
            <person name="Samson R.A."/>
            <person name="Stam H."/>
            <person name="Tsang A."/>
            <person name="van den Brink J.M."/>
            <person name="Atkins A."/>
            <person name="Aerts A."/>
            <person name="Shapiro H."/>
            <person name="Pangilinan J."/>
            <person name="Salamov A."/>
            <person name="Lou Y."/>
            <person name="Lindquist E."/>
            <person name="Lucas S."/>
            <person name="Grimwood J."/>
            <person name="Grigoriev I.V."/>
            <person name="Kubicek C.P."/>
            <person name="Martinez D."/>
            <person name="van Peij N.N."/>
            <person name="Roubos J.A."/>
            <person name="Nielsen J."/>
            <person name="Baker S.E."/>
        </authorList>
    </citation>
    <scope>NUCLEOTIDE SEQUENCE [LARGE SCALE GENOMIC DNA]</scope>
    <source>
        <strain evidence="2">ATCC 1015 / CBS 113.46 / FGSC A1144 / LSHB Ac4 / NCTC 3858a / NRRL 328 / USDA 3528.7</strain>
    </source>
</reference>
<dbReference type="HOGENOM" id="CLU_1610365_0_0_1"/>
<dbReference type="AlphaFoldDB" id="G3XQJ0"/>
<dbReference type="EMBL" id="ACJE01000004">
    <property type="protein sequence ID" value="EHA26132.1"/>
    <property type="molecule type" value="Genomic_DNA"/>
</dbReference>